<dbReference type="InterPro" id="IPR023174">
    <property type="entry name" value="PDEase_CS"/>
</dbReference>
<dbReference type="GO" id="GO:0004114">
    <property type="term" value="F:3',5'-cyclic-nucleotide phosphodiesterase activity"/>
    <property type="evidence" value="ECO:0007669"/>
    <property type="project" value="InterPro"/>
</dbReference>
<dbReference type="Pfam" id="PF00233">
    <property type="entry name" value="PDEase_I"/>
    <property type="match status" value="2"/>
</dbReference>
<gene>
    <name evidence="4" type="ORF">TrLO_g14720</name>
</gene>
<evidence type="ECO:0000313" key="5">
    <source>
        <dbReference type="Proteomes" id="UP001165122"/>
    </source>
</evidence>
<reference evidence="5" key="1">
    <citation type="journal article" date="2023" name="Commun. Biol.">
        <title>Genome analysis of Parmales, the sister group of diatoms, reveals the evolutionary specialization of diatoms from phago-mixotrophs to photoautotrophs.</title>
        <authorList>
            <person name="Ban H."/>
            <person name="Sato S."/>
            <person name="Yoshikawa S."/>
            <person name="Yamada K."/>
            <person name="Nakamura Y."/>
            <person name="Ichinomiya M."/>
            <person name="Sato N."/>
            <person name="Blanc-Mathieu R."/>
            <person name="Endo H."/>
            <person name="Kuwata A."/>
            <person name="Ogata H."/>
        </authorList>
    </citation>
    <scope>NUCLEOTIDE SEQUENCE [LARGE SCALE GENOMIC DNA]</scope>
    <source>
        <strain evidence="5">NIES 3700</strain>
    </source>
</reference>
<evidence type="ECO:0000259" key="3">
    <source>
        <dbReference type="PROSITE" id="PS51845"/>
    </source>
</evidence>
<proteinExistence type="predicted"/>
<dbReference type="EMBL" id="BRXW01000871">
    <property type="protein sequence ID" value="GMH78220.1"/>
    <property type="molecule type" value="Genomic_DNA"/>
</dbReference>
<protein>
    <recommendedName>
        <fullName evidence="3">PDEase domain-containing protein</fullName>
    </recommendedName>
</protein>
<accession>A0A9W7B278</accession>
<keyword evidence="5" id="KW-1185">Reference proteome</keyword>
<dbReference type="InterPro" id="IPR003607">
    <property type="entry name" value="HD/PDEase_dom"/>
</dbReference>
<keyword evidence="2" id="KW-0378">Hydrolase</keyword>
<comment type="caution">
    <text evidence="4">The sequence shown here is derived from an EMBL/GenBank/DDBJ whole genome shotgun (WGS) entry which is preliminary data.</text>
</comment>
<dbReference type="InterPro" id="IPR002073">
    <property type="entry name" value="PDEase_catalytic_dom"/>
</dbReference>
<dbReference type="PANTHER" id="PTHR11347">
    <property type="entry name" value="CYCLIC NUCLEOTIDE PHOSPHODIESTERASE"/>
    <property type="match status" value="1"/>
</dbReference>
<dbReference type="AlphaFoldDB" id="A0A9W7B278"/>
<dbReference type="PROSITE" id="PS51845">
    <property type="entry name" value="PDEASE_I_2"/>
    <property type="match status" value="1"/>
</dbReference>
<dbReference type="SUPFAM" id="SSF109604">
    <property type="entry name" value="HD-domain/PDEase-like"/>
    <property type="match status" value="1"/>
</dbReference>
<dbReference type="GO" id="GO:0007165">
    <property type="term" value="P:signal transduction"/>
    <property type="evidence" value="ECO:0007669"/>
    <property type="project" value="InterPro"/>
</dbReference>
<dbReference type="Gene3D" id="1.10.1300.10">
    <property type="entry name" value="3'5'-cyclic nucleotide phosphodiesterase, catalytic domain"/>
    <property type="match status" value="2"/>
</dbReference>
<dbReference type="GO" id="GO:0046872">
    <property type="term" value="F:metal ion binding"/>
    <property type="evidence" value="ECO:0007669"/>
    <property type="project" value="UniProtKB-KW"/>
</dbReference>
<keyword evidence="1" id="KW-0479">Metal-binding</keyword>
<dbReference type="PROSITE" id="PS00126">
    <property type="entry name" value="PDEASE_I_1"/>
    <property type="match status" value="1"/>
</dbReference>
<evidence type="ECO:0000313" key="4">
    <source>
        <dbReference type="EMBL" id="GMH78220.1"/>
    </source>
</evidence>
<evidence type="ECO:0000256" key="1">
    <source>
        <dbReference type="ARBA" id="ARBA00022723"/>
    </source>
</evidence>
<dbReference type="Proteomes" id="UP001165122">
    <property type="component" value="Unassembled WGS sequence"/>
</dbReference>
<organism evidence="4 5">
    <name type="scientific">Triparma laevis f. longispina</name>
    <dbReference type="NCBI Taxonomy" id="1714387"/>
    <lineage>
        <taxon>Eukaryota</taxon>
        <taxon>Sar</taxon>
        <taxon>Stramenopiles</taxon>
        <taxon>Ochrophyta</taxon>
        <taxon>Bolidophyceae</taxon>
        <taxon>Parmales</taxon>
        <taxon>Triparmaceae</taxon>
        <taxon>Triparma</taxon>
    </lineage>
</organism>
<dbReference type="OrthoDB" id="189220at2759"/>
<feature type="domain" description="PDEase" evidence="3">
    <location>
        <begin position="1"/>
        <end position="177"/>
    </location>
</feature>
<name>A0A9W7B278_9STRA</name>
<evidence type="ECO:0000256" key="2">
    <source>
        <dbReference type="ARBA" id="ARBA00022801"/>
    </source>
</evidence>
<dbReference type="CDD" id="cd00077">
    <property type="entry name" value="HDc"/>
    <property type="match status" value="1"/>
</dbReference>
<dbReference type="InterPro" id="IPR036971">
    <property type="entry name" value="PDEase_catalytic_dom_sf"/>
</dbReference>
<sequence length="177" mass="19663">MLKSASDAKVKSVDLLLGMITAAVHDVGHRGVSNNFLIKFSDPLAITYNDDHVQENFHTAEAFRVAAEAEGCNIFELCSKETYGGEGTKNGLETQDILKGVMMCADIGHGAKQFEVHIKWSMKVVEEFYSQGDREREANTSVSPLCNRCGEKESFYDGQSGFLRYLVEPLFEVMAPR</sequence>